<sequence length="167" mass="18803">RARSGFLIKTGAVALSRELVNGYMGEDVLLPCVGRPSDTAQPTVYWRFGDNRIVYGVINGADDLQNQDPQVKGRASAFPAEYSKGNFSLLLTNLSSSDAGLYSCFIISENLQRDVNLQIKGQCTKILEFFFWYRLMITHRSCYFRLLLHCSPQNMAGFRGRSKKVNC</sequence>
<evidence type="ECO:0000313" key="12">
    <source>
        <dbReference type="Ensembl" id="ENSPKIP00000003387.1"/>
    </source>
</evidence>
<dbReference type="PANTHER" id="PTHR25466">
    <property type="entry name" value="T-LYMPHOCYTE ACTIVATION ANTIGEN"/>
    <property type="match status" value="1"/>
</dbReference>
<keyword evidence="5" id="KW-1133">Transmembrane helix</keyword>
<evidence type="ECO:0000256" key="9">
    <source>
        <dbReference type="ARBA" id="ARBA00023180"/>
    </source>
</evidence>
<dbReference type="Gene3D" id="2.60.40.10">
    <property type="entry name" value="Immunoglobulins"/>
    <property type="match status" value="1"/>
</dbReference>
<keyword evidence="10" id="KW-0393">Immunoglobulin domain</keyword>
<dbReference type="GO" id="GO:0009897">
    <property type="term" value="C:external side of plasma membrane"/>
    <property type="evidence" value="ECO:0007669"/>
    <property type="project" value="TreeGrafter"/>
</dbReference>
<evidence type="ECO:0000256" key="2">
    <source>
        <dbReference type="ARBA" id="ARBA00022475"/>
    </source>
</evidence>
<dbReference type="GO" id="GO:0071222">
    <property type="term" value="P:cellular response to lipopolysaccharide"/>
    <property type="evidence" value="ECO:0007669"/>
    <property type="project" value="TreeGrafter"/>
</dbReference>
<dbReference type="PANTHER" id="PTHR25466:SF14">
    <property type="entry name" value="BUTYROPHILIN SUBFAMILY 2 MEMBER A2-LIKE-RELATED"/>
    <property type="match status" value="1"/>
</dbReference>
<keyword evidence="4" id="KW-0732">Signal</keyword>
<evidence type="ECO:0000256" key="7">
    <source>
        <dbReference type="ARBA" id="ARBA00023157"/>
    </source>
</evidence>
<reference evidence="12" key="2">
    <citation type="submission" date="2025-09" db="UniProtKB">
        <authorList>
            <consortium name="Ensembl"/>
        </authorList>
    </citation>
    <scope>IDENTIFICATION</scope>
</reference>
<dbReference type="PROSITE" id="PS50835">
    <property type="entry name" value="IG_LIKE"/>
    <property type="match status" value="1"/>
</dbReference>
<evidence type="ECO:0000256" key="8">
    <source>
        <dbReference type="ARBA" id="ARBA00023170"/>
    </source>
</evidence>
<dbReference type="Ensembl" id="ENSPKIT00000027348.1">
    <property type="protein sequence ID" value="ENSPKIP00000003387.1"/>
    <property type="gene ID" value="ENSPKIG00000020914.1"/>
</dbReference>
<evidence type="ECO:0000256" key="1">
    <source>
        <dbReference type="ARBA" id="ARBA00004251"/>
    </source>
</evidence>
<evidence type="ECO:0000256" key="5">
    <source>
        <dbReference type="ARBA" id="ARBA00022989"/>
    </source>
</evidence>
<dbReference type="InterPro" id="IPR013783">
    <property type="entry name" value="Ig-like_fold"/>
</dbReference>
<keyword evidence="7" id="KW-1015">Disulfide bond</keyword>
<keyword evidence="6" id="KW-0472">Membrane</keyword>
<dbReference type="InterPro" id="IPR007110">
    <property type="entry name" value="Ig-like_dom"/>
</dbReference>
<dbReference type="InterPro" id="IPR013106">
    <property type="entry name" value="Ig_V-set"/>
</dbReference>
<evidence type="ECO:0000313" key="13">
    <source>
        <dbReference type="Proteomes" id="UP000261540"/>
    </source>
</evidence>
<dbReference type="GO" id="GO:0042102">
    <property type="term" value="P:positive regulation of T cell proliferation"/>
    <property type="evidence" value="ECO:0007669"/>
    <property type="project" value="TreeGrafter"/>
</dbReference>
<dbReference type="GO" id="GO:0031295">
    <property type="term" value="P:T cell costimulation"/>
    <property type="evidence" value="ECO:0007669"/>
    <property type="project" value="TreeGrafter"/>
</dbReference>
<proteinExistence type="predicted"/>
<evidence type="ECO:0000256" key="6">
    <source>
        <dbReference type="ARBA" id="ARBA00023136"/>
    </source>
</evidence>
<dbReference type="AlphaFoldDB" id="A0A3B3Q9N9"/>
<dbReference type="SMART" id="SM00409">
    <property type="entry name" value="IG"/>
    <property type="match status" value="1"/>
</dbReference>
<keyword evidence="2" id="KW-1003">Cell membrane</keyword>
<evidence type="ECO:0000256" key="3">
    <source>
        <dbReference type="ARBA" id="ARBA00022692"/>
    </source>
</evidence>
<keyword evidence="3" id="KW-0812">Transmembrane</keyword>
<name>A0A3B3Q9N9_9TELE</name>
<keyword evidence="8" id="KW-0675">Receptor</keyword>
<keyword evidence="13" id="KW-1185">Reference proteome</keyword>
<keyword evidence="9" id="KW-0325">Glycoprotein</keyword>
<dbReference type="InterPro" id="IPR036179">
    <property type="entry name" value="Ig-like_dom_sf"/>
</dbReference>
<dbReference type="Proteomes" id="UP000261540">
    <property type="component" value="Unplaced"/>
</dbReference>
<dbReference type="SUPFAM" id="SSF48726">
    <property type="entry name" value="Immunoglobulin"/>
    <property type="match status" value="1"/>
</dbReference>
<dbReference type="GO" id="GO:0042130">
    <property type="term" value="P:negative regulation of T cell proliferation"/>
    <property type="evidence" value="ECO:0007669"/>
    <property type="project" value="TreeGrafter"/>
</dbReference>
<protein>
    <recommendedName>
        <fullName evidence="11">Ig-like domain-containing protein</fullName>
    </recommendedName>
</protein>
<reference evidence="12" key="1">
    <citation type="submission" date="2025-08" db="UniProtKB">
        <authorList>
            <consortium name="Ensembl"/>
        </authorList>
    </citation>
    <scope>IDENTIFICATION</scope>
</reference>
<comment type="subcellular location">
    <subcellularLocation>
        <location evidence="1">Cell membrane</location>
        <topology evidence="1">Single-pass type I membrane protein</topology>
    </subcellularLocation>
</comment>
<dbReference type="InterPro" id="IPR051713">
    <property type="entry name" value="T-cell_Activation_Regulation"/>
</dbReference>
<evidence type="ECO:0000256" key="4">
    <source>
        <dbReference type="ARBA" id="ARBA00022729"/>
    </source>
</evidence>
<evidence type="ECO:0000259" key="11">
    <source>
        <dbReference type="PROSITE" id="PS50835"/>
    </source>
</evidence>
<dbReference type="InterPro" id="IPR003599">
    <property type="entry name" value="Ig_sub"/>
</dbReference>
<dbReference type="Pfam" id="PF07686">
    <property type="entry name" value="V-set"/>
    <property type="match status" value="1"/>
</dbReference>
<dbReference type="GeneTree" id="ENSGT00990000205673"/>
<organism evidence="12 13">
    <name type="scientific">Paramormyrops kingsleyae</name>
    <dbReference type="NCBI Taxonomy" id="1676925"/>
    <lineage>
        <taxon>Eukaryota</taxon>
        <taxon>Metazoa</taxon>
        <taxon>Chordata</taxon>
        <taxon>Craniata</taxon>
        <taxon>Vertebrata</taxon>
        <taxon>Euteleostomi</taxon>
        <taxon>Actinopterygii</taxon>
        <taxon>Neopterygii</taxon>
        <taxon>Teleostei</taxon>
        <taxon>Osteoglossocephala</taxon>
        <taxon>Osteoglossomorpha</taxon>
        <taxon>Osteoglossiformes</taxon>
        <taxon>Mormyridae</taxon>
        <taxon>Paramormyrops</taxon>
    </lineage>
</organism>
<evidence type="ECO:0000256" key="10">
    <source>
        <dbReference type="ARBA" id="ARBA00023319"/>
    </source>
</evidence>
<feature type="domain" description="Ig-like" evidence="11">
    <location>
        <begin position="25"/>
        <end position="116"/>
    </location>
</feature>
<dbReference type="FunFam" id="2.60.40.10:FF:000142">
    <property type="entry name" value="V-set domain-containing T-cell activation inhibitor 1"/>
    <property type="match status" value="1"/>
</dbReference>
<accession>A0A3B3Q9N9</accession>
<dbReference type="GO" id="GO:0006955">
    <property type="term" value="P:immune response"/>
    <property type="evidence" value="ECO:0007669"/>
    <property type="project" value="TreeGrafter"/>
</dbReference>
<dbReference type="GO" id="GO:0007166">
    <property type="term" value="P:cell surface receptor signaling pathway"/>
    <property type="evidence" value="ECO:0007669"/>
    <property type="project" value="TreeGrafter"/>
</dbReference>